<comment type="caution">
    <text evidence="12">The sequence shown here is derived from an EMBL/GenBank/DDBJ whole genome shotgun (WGS) entry which is preliminary data.</text>
</comment>
<feature type="region of interest" description="Disordered" evidence="10">
    <location>
        <begin position="186"/>
        <end position="206"/>
    </location>
</feature>
<dbReference type="PANTHER" id="PTHR16040">
    <property type="entry name" value="AUSTRALIN, ISOFORM A-RELATED"/>
    <property type="match status" value="1"/>
</dbReference>
<dbReference type="AlphaFoldDB" id="A0A5A8DWQ1"/>
<dbReference type="InterPro" id="IPR018851">
    <property type="entry name" value="Borealin_N"/>
</dbReference>
<dbReference type="GO" id="GO:0005634">
    <property type="term" value="C:nucleus"/>
    <property type="evidence" value="ECO:0007669"/>
    <property type="project" value="UniProtKB-SubCell"/>
</dbReference>
<reference evidence="12 13" key="1">
    <citation type="submission" date="2019-07" db="EMBL/GenBank/DDBJ databases">
        <title>Genomes of Cafeteria roenbergensis.</title>
        <authorList>
            <person name="Fischer M.G."/>
            <person name="Hackl T."/>
            <person name="Roman M."/>
        </authorList>
    </citation>
    <scope>NUCLEOTIDE SEQUENCE [LARGE SCALE GENOMIC DNA]</scope>
    <source>
        <strain evidence="12 13">E4-10P</strain>
    </source>
</reference>
<sequence length="261" mass="26507">MASRSKRRPAQGDGVRPVSEDPARSELVCKLSELNVEVDRRCDKVVADSEAAASELRSAFSMQMAKLPKRIRAMTMREFIEQCGGNVMQAAAAGRAGGGLPRPAGRPPLGGSTGANAGRGTATPGKSAARAPAQTPGGARLARPDEVFVSANGSPVMLAPAAGPGTVIRATIGKSRTAVPRIRPHVAKGGADAPPPATSAVQPETEEGGVIIDLATADGRALDLSKPDVAATLSGADKEAALARLLALQSQVASVLSKLNA</sequence>
<keyword evidence="8" id="KW-0131">Cell cycle</keyword>
<keyword evidence="9" id="KW-0137">Centromere</keyword>
<evidence type="ECO:0000256" key="10">
    <source>
        <dbReference type="SAM" id="MobiDB-lite"/>
    </source>
</evidence>
<dbReference type="OrthoDB" id="2392550at2759"/>
<keyword evidence="7" id="KW-0539">Nucleus</keyword>
<dbReference type="GO" id="GO:0000775">
    <property type="term" value="C:chromosome, centromeric region"/>
    <property type="evidence" value="ECO:0007669"/>
    <property type="project" value="UniProtKB-SubCell"/>
</dbReference>
<evidence type="ECO:0000256" key="4">
    <source>
        <dbReference type="ARBA" id="ARBA00022454"/>
    </source>
</evidence>
<name>A0A5A8DWQ1_CAFRO</name>
<accession>A0A5A8DWQ1</accession>
<evidence type="ECO:0000259" key="11">
    <source>
        <dbReference type="Pfam" id="PF10444"/>
    </source>
</evidence>
<dbReference type="GO" id="GO:0051301">
    <property type="term" value="P:cell division"/>
    <property type="evidence" value="ECO:0007669"/>
    <property type="project" value="UniProtKB-KW"/>
</dbReference>
<proteinExistence type="inferred from homology"/>
<evidence type="ECO:0000256" key="5">
    <source>
        <dbReference type="ARBA" id="ARBA00022618"/>
    </source>
</evidence>
<gene>
    <name evidence="12" type="ORF">FNF27_07160</name>
</gene>
<evidence type="ECO:0000256" key="2">
    <source>
        <dbReference type="ARBA" id="ARBA00004584"/>
    </source>
</evidence>
<dbReference type="Gene3D" id="6.10.250.1900">
    <property type="match status" value="1"/>
</dbReference>
<dbReference type="PANTHER" id="PTHR16040:SF7">
    <property type="entry name" value="AUSTRALIN, ISOFORM A-RELATED"/>
    <property type="match status" value="1"/>
</dbReference>
<dbReference type="Pfam" id="PF10444">
    <property type="entry name" value="Nbl1_Borealin_N"/>
    <property type="match status" value="1"/>
</dbReference>
<evidence type="ECO:0000256" key="3">
    <source>
        <dbReference type="ARBA" id="ARBA00009914"/>
    </source>
</evidence>
<dbReference type="EMBL" id="VLTO01000076">
    <property type="protein sequence ID" value="KAA0168280.1"/>
    <property type="molecule type" value="Genomic_DNA"/>
</dbReference>
<keyword evidence="5" id="KW-0132">Cell division</keyword>
<dbReference type="Proteomes" id="UP000322899">
    <property type="component" value="Unassembled WGS sequence"/>
</dbReference>
<comment type="similarity">
    <text evidence="3">Belongs to the borealin family.</text>
</comment>
<evidence type="ECO:0000256" key="8">
    <source>
        <dbReference type="ARBA" id="ARBA00023306"/>
    </source>
</evidence>
<keyword evidence="6" id="KW-0498">Mitosis</keyword>
<evidence type="ECO:0000256" key="7">
    <source>
        <dbReference type="ARBA" id="ARBA00023242"/>
    </source>
</evidence>
<comment type="subcellular location">
    <subcellularLocation>
        <location evidence="2">Chromosome</location>
        <location evidence="2">Centromere</location>
    </subcellularLocation>
    <subcellularLocation>
        <location evidence="1">Nucleus</location>
    </subcellularLocation>
</comment>
<feature type="region of interest" description="Disordered" evidence="10">
    <location>
        <begin position="94"/>
        <end position="141"/>
    </location>
</feature>
<evidence type="ECO:0000256" key="1">
    <source>
        <dbReference type="ARBA" id="ARBA00004123"/>
    </source>
</evidence>
<evidence type="ECO:0000313" key="13">
    <source>
        <dbReference type="Proteomes" id="UP000322899"/>
    </source>
</evidence>
<feature type="compositionally biased region" description="Low complexity" evidence="10">
    <location>
        <begin position="101"/>
        <end position="110"/>
    </location>
</feature>
<keyword evidence="4" id="KW-0158">Chromosome</keyword>
<feature type="region of interest" description="Disordered" evidence="10">
    <location>
        <begin position="1"/>
        <end position="24"/>
    </location>
</feature>
<evidence type="ECO:0000256" key="9">
    <source>
        <dbReference type="ARBA" id="ARBA00023328"/>
    </source>
</evidence>
<protein>
    <recommendedName>
        <fullName evidence="11">Borealin N-terminal domain-containing protein</fullName>
    </recommendedName>
</protein>
<evidence type="ECO:0000256" key="6">
    <source>
        <dbReference type="ARBA" id="ARBA00022776"/>
    </source>
</evidence>
<evidence type="ECO:0000313" key="12">
    <source>
        <dbReference type="EMBL" id="KAA0168280.1"/>
    </source>
</evidence>
<organism evidence="12 13">
    <name type="scientific">Cafeteria roenbergensis</name>
    <name type="common">Marine flagellate</name>
    <dbReference type="NCBI Taxonomy" id="33653"/>
    <lineage>
        <taxon>Eukaryota</taxon>
        <taxon>Sar</taxon>
        <taxon>Stramenopiles</taxon>
        <taxon>Bigyra</taxon>
        <taxon>Opalozoa</taxon>
        <taxon>Bicosoecida</taxon>
        <taxon>Cafeteriaceae</taxon>
        <taxon>Cafeteria</taxon>
    </lineage>
</organism>
<feature type="domain" description="Borealin N-terminal" evidence="11">
    <location>
        <begin position="32"/>
        <end position="82"/>
    </location>
</feature>
<dbReference type="InterPro" id="IPR018867">
    <property type="entry name" value="Cell_div_borealin"/>
</dbReference>